<evidence type="ECO:0000313" key="3">
    <source>
        <dbReference type="Proteomes" id="UP000594464"/>
    </source>
</evidence>
<accession>A0A7T0C1E3</accession>
<dbReference type="Proteomes" id="UP000594464">
    <property type="component" value="Chromosome"/>
</dbReference>
<proteinExistence type="predicted"/>
<dbReference type="Gene3D" id="2.40.160.20">
    <property type="match status" value="1"/>
</dbReference>
<keyword evidence="1" id="KW-0732">Signal</keyword>
<sequence length="203" mass="22811">MRRWKFVFAFIAALMSFETLGAQAQDFSSRFAKGESSFGMQAGYGYTIDLPPGRERPDLGFAFLFPNYQKNLTGVIGDGSFYEGALYWHVEAGLAQILNRDDEYLVGFSPLMVEYKFLDSKRSWAPNVLLGAGFAYTDWKDVADHELGTEFEFLLHAGAGIEFFQEGSRSYSINYRLFHVSNAGIEAPNIGLNAHVFSLGMRF</sequence>
<dbReference type="Pfam" id="PF09411">
    <property type="entry name" value="PagL"/>
    <property type="match status" value="1"/>
</dbReference>
<protein>
    <submittedName>
        <fullName evidence="2">Acyloxyacyl hydrolase</fullName>
    </submittedName>
</protein>
<feature type="chain" id="PRO_5032430304" evidence="1">
    <location>
        <begin position="25"/>
        <end position="203"/>
    </location>
</feature>
<evidence type="ECO:0000313" key="2">
    <source>
        <dbReference type="EMBL" id="QPJ64757.1"/>
    </source>
</evidence>
<organism evidence="2 3">
    <name type="scientific">Candidatus Nitrohelix vancouverensis</name>
    <dbReference type="NCBI Taxonomy" id="2705534"/>
    <lineage>
        <taxon>Bacteria</taxon>
        <taxon>Pseudomonadati</taxon>
        <taxon>Nitrospinota/Tectimicrobiota group</taxon>
        <taxon>Nitrospinota</taxon>
        <taxon>Nitrospinia</taxon>
        <taxon>Nitrospinales</taxon>
        <taxon>Nitrospinaceae</taxon>
        <taxon>Candidatus Nitrohelix</taxon>
    </lineage>
</organism>
<dbReference type="InterPro" id="IPR018550">
    <property type="entry name" value="Lipid-A_deacylase-rel"/>
</dbReference>
<dbReference type="GO" id="GO:0016787">
    <property type="term" value="F:hydrolase activity"/>
    <property type="evidence" value="ECO:0007669"/>
    <property type="project" value="UniProtKB-KW"/>
</dbReference>
<reference evidence="3" key="1">
    <citation type="submission" date="2020-02" db="EMBL/GenBank/DDBJ databases">
        <title>Genomic and physiological characterization of two novel Nitrospinaceae genera.</title>
        <authorList>
            <person name="Mueller A.J."/>
            <person name="Jung M.-Y."/>
            <person name="Strachan C.R."/>
            <person name="Herbold C.W."/>
            <person name="Kirkegaard R.H."/>
            <person name="Daims H."/>
        </authorList>
    </citation>
    <scope>NUCLEOTIDE SEQUENCE [LARGE SCALE GENOMIC DNA]</scope>
</reference>
<gene>
    <name evidence="2" type="ORF">G3M78_04885</name>
</gene>
<dbReference type="SUPFAM" id="SSF56925">
    <property type="entry name" value="OMPA-like"/>
    <property type="match status" value="1"/>
</dbReference>
<dbReference type="KEGG" id="nva:G3M78_04885"/>
<name>A0A7T0C1E3_9BACT</name>
<dbReference type="AlphaFoldDB" id="A0A7T0C1E3"/>
<keyword evidence="2" id="KW-0378">Hydrolase</keyword>
<dbReference type="InterPro" id="IPR011250">
    <property type="entry name" value="OMP/PagP_B-barrel"/>
</dbReference>
<evidence type="ECO:0000256" key="1">
    <source>
        <dbReference type="SAM" id="SignalP"/>
    </source>
</evidence>
<feature type="signal peptide" evidence="1">
    <location>
        <begin position="1"/>
        <end position="24"/>
    </location>
</feature>
<dbReference type="EMBL" id="CP048620">
    <property type="protein sequence ID" value="QPJ64757.1"/>
    <property type="molecule type" value="Genomic_DNA"/>
</dbReference>